<feature type="binding site" evidence="5">
    <location>
        <position position="239"/>
    </location>
    <ligand>
        <name>NAD(+)</name>
        <dbReference type="ChEBI" id="CHEBI:57540"/>
    </ligand>
</feature>
<keyword evidence="4 5" id="KW-0664">Pyridoxine biosynthesis</keyword>
<feature type="domain" description="D-isomer specific 2-hydroxyacid dehydrogenase NAD-binding" evidence="7">
    <location>
        <begin position="111"/>
        <end position="263"/>
    </location>
</feature>
<keyword evidence="1 5" id="KW-0963">Cytoplasm</keyword>
<dbReference type="InterPro" id="IPR050223">
    <property type="entry name" value="D-isomer_2-hydroxyacid_DH"/>
</dbReference>
<keyword evidence="2 5" id="KW-0560">Oxidoreductase</keyword>
<dbReference type="InterPro" id="IPR024531">
    <property type="entry name" value="Erythronate-4-P_DHase_dimer"/>
</dbReference>
<feature type="binding site" evidence="5">
    <location>
        <position position="264"/>
    </location>
    <ligand>
        <name>NAD(+)</name>
        <dbReference type="ChEBI" id="CHEBI:57540"/>
    </ligand>
</feature>
<dbReference type="EC" id="1.1.1.290" evidence="5"/>
<comment type="subcellular location">
    <subcellularLocation>
        <location evidence="5">Cytoplasm</location>
    </subcellularLocation>
</comment>
<evidence type="ECO:0000259" key="6">
    <source>
        <dbReference type="Pfam" id="PF00389"/>
    </source>
</evidence>
<dbReference type="InterPro" id="IPR020921">
    <property type="entry name" value="Erythronate-4-P_DHase"/>
</dbReference>
<comment type="pathway">
    <text evidence="5">Cofactor biosynthesis; pyridoxine 5'-phosphate biosynthesis; pyridoxine 5'-phosphate from D-erythrose 4-phosphate: step 2/5.</text>
</comment>
<dbReference type="HAMAP" id="MF_01825">
    <property type="entry name" value="PdxB"/>
    <property type="match status" value="1"/>
</dbReference>
<dbReference type="AlphaFoldDB" id="A0A432ZGS7"/>
<dbReference type="Gene3D" id="3.30.1370.170">
    <property type="match status" value="1"/>
</dbReference>
<dbReference type="RefSeq" id="WP_126783418.1">
    <property type="nucleotide sequence ID" value="NZ_PIQF01000001.1"/>
</dbReference>
<dbReference type="CDD" id="cd12158">
    <property type="entry name" value="ErythrP_dh"/>
    <property type="match status" value="1"/>
</dbReference>
<sequence length="385" mass="41619">MHIVADQNIPALSSLVTNAGSLSLYSDRQPPQALLAHADALLVRSVTRVDEHLLQQAPQLKFVATATIGTEHLDLNALSKRGITVASAPGGNADSVGEYVLAAVLACFAKRQQLQKLSDLEVAIIGAGNTGMAAGRRLQALGLTVHYYDPPLLNSGAAEQRSDDIHDHWQRVLNSDVISCHVPLINGGAHPTQHLFDIEALQSLHSEQLLINASRGAVVDNQALIACCAQGDCPELVLDVWEGEPQIDSELLPLVTIATPHIAGHSAEGKIGGAIMVARELHDFFGLTFKHELSSLLPDCGWPSLPADGIAEWSQLAELVLRRYDIWADDAAMRAYGITASGFDQLRKNYRKDNPRRQLNNQPIACHNTQQIAQFSALGFNAFRA</sequence>
<evidence type="ECO:0000256" key="5">
    <source>
        <dbReference type="HAMAP-Rule" id="MF_01825"/>
    </source>
</evidence>
<dbReference type="GO" id="GO:0051287">
    <property type="term" value="F:NAD binding"/>
    <property type="evidence" value="ECO:0007669"/>
    <property type="project" value="InterPro"/>
</dbReference>
<dbReference type="Pfam" id="PF02826">
    <property type="entry name" value="2-Hacid_dh_C"/>
    <property type="match status" value="1"/>
</dbReference>
<evidence type="ECO:0000259" key="7">
    <source>
        <dbReference type="Pfam" id="PF02826"/>
    </source>
</evidence>
<comment type="caution">
    <text evidence="5">Lacks conserved residue(s) required for the propagation of feature annotation.</text>
</comment>
<dbReference type="InterPro" id="IPR036291">
    <property type="entry name" value="NAD(P)-bd_dom_sf"/>
</dbReference>
<evidence type="ECO:0000256" key="1">
    <source>
        <dbReference type="ARBA" id="ARBA00022490"/>
    </source>
</evidence>
<reference evidence="9 10" key="1">
    <citation type="journal article" date="2011" name="Front. Microbiol.">
        <title>Genomic signatures of strain selection and enhancement in Bacillus atrophaeus var. globigii, a historical biowarfare simulant.</title>
        <authorList>
            <person name="Gibbons H.S."/>
            <person name="Broomall S.M."/>
            <person name="McNew L.A."/>
            <person name="Daligault H."/>
            <person name="Chapman C."/>
            <person name="Bruce D."/>
            <person name="Karavis M."/>
            <person name="Krepps M."/>
            <person name="McGregor P.A."/>
            <person name="Hong C."/>
            <person name="Park K.H."/>
            <person name="Akmal A."/>
            <person name="Feldman A."/>
            <person name="Lin J.S."/>
            <person name="Chang W.E."/>
            <person name="Higgs B.W."/>
            <person name="Demirev P."/>
            <person name="Lindquist J."/>
            <person name="Liem A."/>
            <person name="Fochler E."/>
            <person name="Read T.D."/>
            <person name="Tapia R."/>
            <person name="Johnson S."/>
            <person name="Bishop-Lilly K.A."/>
            <person name="Detter C."/>
            <person name="Han C."/>
            <person name="Sozhamannan S."/>
            <person name="Rosenzweig C.N."/>
            <person name="Skowronski E.W."/>
        </authorList>
    </citation>
    <scope>NUCLEOTIDE SEQUENCE [LARGE SCALE GENOMIC DNA]</scope>
    <source>
        <strain evidence="9 10">CL-SP19</strain>
    </source>
</reference>
<dbReference type="GO" id="GO:0008615">
    <property type="term" value="P:pyridoxine biosynthetic process"/>
    <property type="evidence" value="ECO:0007669"/>
    <property type="project" value="UniProtKB-UniRule"/>
</dbReference>
<dbReference type="InterPro" id="IPR038251">
    <property type="entry name" value="PdxB_dimer_sf"/>
</dbReference>
<comment type="similarity">
    <text evidence="5">Belongs to the D-isomer specific 2-hydroxyacid dehydrogenase family. PdxB subfamily.</text>
</comment>
<feature type="binding site" evidence="5">
    <location>
        <begin position="213"/>
        <end position="215"/>
    </location>
    <ligand>
        <name>NAD(+)</name>
        <dbReference type="ChEBI" id="CHEBI:57540"/>
    </ligand>
</feature>
<dbReference type="PANTHER" id="PTHR10996">
    <property type="entry name" value="2-HYDROXYACID DEHYDROGENASE-RELATED"/>
    <property type="match status" value="1"/>
</dbReference>
<feature type="active site" evidence="5">
    <location>
        <position position="244"/>
    </location>
</feature>
<dbReference type="UniPathway" id="UPA00244">
    <property type="reaction ID" value="UER00310"/>
</dbReference>
<dbReference type="GO" id="GO:0030267">
    <property type="term" value="F:glyoxylate reductase (NADPH) activity"/>
    <property type="evidence" value="ECO:0007669"/>
    <property type="project" value="TreeGrafter"/>
</dbReference>
<proteinExistence type="inferred from homology"/>
<evidence type="ECO:0000256" key="4">
    <source>
        <dbReference type="ARBA" id="ARBA00023096"/>
    </source>
</evidence>
<organism evidence="9 10">
    <name type="scientific">Idiomarina seosinensis</name>
    <dbReference type="NCBI Taxonomy" id="281739"/>
    <lineage>
        <taxon>Bacteria</taxon>
        <taxon>Pseudomonadati</taxon>
        <taxon>Pseudomonadota</taxon>
        <taxon>Gammaproteobacteria</taxon>
        <taxon>Alteromonadales</taxon>
        <taxon>Idiomarinaceae</taxon>
        <taxon>Idiomarina</taxon>
    </lineage>
</organism>
<accession>A0A432ZGS7</accession>
<dbReference type="SUPFAM" id="SSF51735">
    <property type="entry name" value="NAD(P)-binding Rossmann-fold domains"/>
    <property type="match status" value="1"/>
</dbReference>
<comment type="catalytic activity">
    <reaction evidence="5">
        <text>4-phospho-D-erythronate + NAD(+) = (R)-3-hydroxy-2-oxo-4-phosphooxybutanoate + NADH + H(+)</text>
        <dbReference type="Rhea" id="RHEA:18829"/>
        <dbReference type="ChEBI" id="CHEBI:15378"/>
        <dbReference type="ChEBI" id="CHEBI:57540"/>
        <dbReference type="ChEBI" id="CHEBI:57945"/>
        <dbReference type="ChEBI" id="CHEBI:58538"/>
        <dbReference type="ChEBI" id="CHEBI:58766"/>
        <dbReference type="EC" id="1.1.1.290"/>
    </reaction>
</comment>
<keyword evidence="3 5" id="KW-0520">NAD</keyword>
<dbReference type="OrthoDB" id="9770208at2"/>
<evidence type="ECO:0000313" key="10">
    <source>
        <dbReference type="Proteomes" id="UP000287908"/>
    </source>
</evidence>
<feature type="binding site" evidence="5">
    <location>
        <position position="67"/>
    </location>
    <ligand>
        <name>substrate</name>
    </ligand>
</feature>
<gene>
    <name evidence="5" type="primary">pdxB</name>
    <name evidence="9" type="ORF">CWI81_01225</name>
</gene>
<evidence type="ECO:0000256" key="3">
    <source>
        <dbReference type="ARBA" id="ARBA00023027"/>
    </source>
</evidence>
<evidence type="ECO:0000259" key="8">
    <source>
        <dbReference type="Pfam" id="PF11890"/>
    </source>
</evidence>
<feature type="binding site" evidence="5">
    <location>
        <position position="149"/>
    </location>
    <ligand>
        <name>NAD(+)</name>
        <dbReference type="ChEBI" id="CHEBI:57540"/>
    </ligand>
</feature>
<dbReference type="GO" id="GO:0016618">
    <property type="term" value="F:hydroxypyruvate reductase [NAD(P)H] activity"/>
    <property type="evidence" value="ECO:0007669"/>
    <property type="project" value="TreeGrafter"/>
</dbReference>
<dbReference type="Pfam" id="PF11890">
    <property type="entry name" value="DUF3410"/>
    <property type="match status" value="1"/>
</dbReference>
<dbReference type="InterPro" id="IPR006139">
    <property type="entry name" value="D-isomer_2_OHA_DH_cat_dom"/>
</dbReference>
<feature type="binding site" evidence="5">
    <location>
        <position position="45"/>
    </location>
    <ligand>
        <name>substrate</name>
    </ligand>
</feature>
<comment type="subunit">
    <text evidence="5">Homodimer.</text>
</comment>
<feature type="active site" description="Proton donor" evidence="5">
    <location>
        <position position="261"/>
    </location>
</feature>
<name>A0A432ZGS7_9GAMM</name>
<dbReference type="InterPro" id="IPR006140">
    <property type="entry name" value="D-isomer_DH_NAD-bd"/>
</dbReference>
<evidence type="ECO:0000313" key="9">
    <source>
        <dbReference type="EMBL" id="RUO77151.1"/>
    </source>
</evidence>
<dbReference type="GO" id="GO:0005829">
    <property type="term" value="C:cytosol"/>
    <property type="evidence" value="ECO:0007669"/>
    <property type="project" value="TreeGrafter"/>
</dbReference>
<dbReference type="SUPFAM" id="SSF52283">
    <property type="entry name" value="Formate/glycerate dehydrogenase catalytic domain-like"/>
    <property type="match status" value="1"/>
</dbReference>
<dbReference type="Gene3D" id="3.40.50.720">
    <property type="entry name" value="NAD(P)-binding Rossmann-like Domain"/>
    <property type="match status" value="2"/>
</dbReference>
<keyword evidence="10" id="KW-1185">Reference proteome</keyword>
<comment type="caution">
    <text evidence="9">The sequence shown here is derived from an EMBL/GenBank/DDBJ whole genome shotgun (WGS) entry which is preliminary data.</text>
</comment>
<dbReference type="Pfam" id="PF00389">
    <property type="entry name" value="2-Hacid_dh"/>
    <property type="match status" value="1"/>
</dbReference>
<evidence type="ECO:0000256" key="2">
    <source>
        <dbReference type="ARBA" id="ARBA00023002"/>
    </source>
</evidence>
<comment type="function">
    <text evidence="5">Catalyzes the oxidation of erythronate-4-phosphate to 3-hydroxy-2-oxo-4-phosphonooxybutanoate.</text>
</comment>
<dbReference type="EMBL" id="PIQF01000001">
    <property type="protein sequence ID" value="RUO77151.1"/>
    <property type="molecule type" value="Genomic_DNA"/>
</dbReference>
<dbReference type="GO" id="GO:0033711">
    <property type="term" value="F:4-phosphoerythronate dehydrogenase activity"/>
    <property type="evidence" value="ECO:0007669"/>
    <property type="project" value="UniProtKB-EC"/>
</dbReference>
<dbReference type="PANTHER" id="PTHR10996:SF178">
    <property type="entry name" value="2-HYDROXYACID DEHYDROGENASE YGL185C-RELATED"/>
    <property type="match status" value="1"/>
</dbReference>
<dbReference type="Proteomes" id="UP000287908">
    <property type="component" value="Unassembled WGS sequence"/>
</dbReference>
<feature type="active site" evidence="5">
    <location>
        <position position="215"/>
    </location>
</feature>
<feature type="domain" description="Erythronate-4-phosphate dehydrogenase dimerisation" evidence="8">
    <location>
        <begin position="296"/>
        <end position="379"/>
    </location>
</feature>
<dbReference type="GO" id="GO:0046983">
    <property type="term" value="F:protein dimerization activity"/>
    <property type="evidence" value="ECO:0007669"/>
    <property type="project" value="InterPro"/>
</dbReference>
<feature type="domain" description="D-isomer specific 2-hydroxyacid dehydrogenase catalytic" evidence="6">
    <location>
        <begin position="33"/>
        <end position="264"/>
    </location>
</feature>
<protein>
    <recommendedName>
        <fullName evidence="5">Erythronate-4-phosphate dehydrogenase</fullName>
        <ecNumber evidence="5">1.1.1.290</ecNumber>
    </recommendedName>
</protein>